<proteinExistence type="predicted"/>
<sequence>MQDRSKMNWRGTDPRYVDHSSVQEAIKVQQIIIINIKIYLCNFTYETILVFNPNNINFLSFQVVNVAFFIP</sequence>
<dbReference type="AlphaFoldDB" id="A0A3M7RZJ3"/>
<reference evidence="1 2" key="1">
    <citation type="journal article" date="2018" name="Sci. Rep.">
        <title>Genomic signatures of local adaptation to the degree of environmental predictability in rotifers.</title>
        <authorList>
            <person name="Franch-Gras L."/>
            <person name="Hahn C."/>
            <person name="Garcia-Roger E.M."/>
            <person name="Carmona M.J."/>
            <person name="Serra M."/>
            <person name="Gomez A."/>
        </authorList>
    </citation>
    <scope>NUCLEOTIDE SEQUENCE [LARGE SCALE GENOMIC DNA]</scope>
    <source>
        <strain evidence="1">HYR1</strain>
    </source>
</reference>
<dbReference type="Proteomes" id="UP000276133">
    <property type="component" value="Unassembled WGS sequence"/>
</dbReference>
<comment type="caution">
    <text evidence="1">The sequence shown here is derived from an EMBL/GenBank/DDBJ whole genome shotgun (WGS) entry which is preliminary data.</text>
</comment>
<dbReference type="EMBL" id="REGN01002302">
    <property type="protein sequence ID" value="RNA28993.1"/>
    <property type="molecule type" value="Genomic_DNA"/>
</dbReference>
<organism evidence="1 2">
    <name type="scientific">Brachionus plicatilis</name>
    <name type="common">Marine rotifer</name>
    <name type="synonym">Brachionus muelleri</name>
    <dbReference type="NCBI Taxonomy" id="10195"/>
    <lineage>
        <taxon>Eukaryota</taxon>
        <taxon>Metazoa</taxon>
        <taxon>Spiralia</taxon>
        <taxon>Gnathifera</taxon>
        <taxon>Rotifera</taxon>
        <taxon>Eurotatoria</taxon>
        <taxon>Monogononta</taxon>
        <taxon>Pseudotrocha</taxon>
        <taxon>Ploima</taxon>
        <taxon>Brachionidae</taxon>
        <taxon>Brachionus</taxon>
    </lineage>
</organism>
<keyword evidence="2" id="KW-1185">Reference proteome</keyword>
<name>A0A3M7RZJ3_BRAPC</name>
<evidence type="ECO:0000313" key="1">
    <source>
        <dbReference type="EMBL" id="RNA28993.1"/>
    </source>
</evidence>
<gene>
    <name evidence="1" type="ORF">BpHYR1_011989</name>
</gene>
<accession>A0A3M7RZJ3</accession>
<protein>
    <submittedName>
        <fullName evidence="1">Uncharacterized protein</fullName>
    </submittedName>
</protein>
<evidence type="ECO:0000313" key="2">
    <source>
        <dbReference type="Proteomes" id="UP000276133"/>
    </source>
</evidence>